<name>A0A645EUF2_9ZZZZ</name>
<comment type="caution">
    <text evidence="2">The sequence shown here is derived from an EMBL/GenBank/DDBJ whole genome shotgun (WGS) entry which is preliminary data.</text>
</comment>
<evidence type="ECO:0000256" key="1">
    <source>
        <dbReference type="SAM" id="MobiDB-lite"/>
    </source>
</evidence>
<accession>A0A645EUF2</accession>
<sequence length="81" mass="9457">MLKDDVAFFDAQHLRRVNIFHFPLGEHLRADQTEKARPAENAQHHHNEIHALFNGYARADDCREDQGKGEEGQRIDQLRQP</sequence>
<reference evidence="2" key="1">
    <citation type="submission" date="2019-08" db="EMBL/GenBank/DDBJ databases">
        <authorList>
            <person name="Kucharzyk K."/>
            <person name="Murdoch R.W."/>
            <person name="Higgins S."/>
            <person name="Loffler F."/>
        </authorList>
    </citation>
    <scope>NUCLEOTIDE SEQUENCE</scope>
</reference>
<dbReference type="EMBL" id="VSSQ01051578">
    <property type="protein sequence ID" value="MPN05668.1"/>
    <property type="molecule type" value="Genomic_DNA"/>
</dbReference>
<feature type="region of interest" description="Disordered" evidence="1">
    <location>
        <begin position="62"/>
        <end position="81"/>
    </location>
</feature>
<dbReference type="AlphaFoldDB" id="A0A645EUF2"/>
<proteinExistence type="predicted"/>
<gene>
    <name evidence="2" type="ORF">SDC9_152919</name>
</gene>
<organism evidence="2">
    <name type="scientific">bioreactor metagenome</name>
    <dbReference type="NCBI Taxonomy" id="1076179"/>
    <lineage>
        <taxon>unclassified sequences</taxon>
        <taxon>metagenomes</taxon>
        <taxon>ecological metagenomes</taxon>
    </lineage>
</organism>
<evidence type="ECO:0000313" key="2">
    <source>
        <dbReference type="EMBL" id="MPN05668.1"/>
    </source>
</evidence>
<protein>
    <submittedName>
        <fullName evidence="2">Uncharacterized protein</fullName>
    </submittedName>
</protein>